<dbReference type="PATRIC" id="fig|518642.10.peg.1511"/>
<dbReference type="EMBL" id="LJGW01000101">
    <property type="protein sequence ID" value="OEV13084.1"/>
    <property type="molecule type" value="Genomic_DNA"/>
</dbReference>
<proteinExistence type="predicted"/>
<dbReference type="RefSeq" id="WP_070015441.1">
    <property type="nucleotide sequence ID" value="NZ_LJGW01000101.1"/>
</dbReference>
<evidence type="ECO:0000256" key="1">
    <source>
        <dbReference type="SAM" id="MobiDB-lite"/>
    </source>
</evidence>
<evidence type="ECO:0000313" key="3">
    <source>
        <dbReference type="Proteomes" id="UP000176005"/>
    </source>
</evidence>
<comment type="caution">
    <text evidence="2">The sequence shown here is derived from an EMBL/GenBank/DDBJ whole genome shotgun (WGS) entry which is preliminary data.</text>
</comment>
<evidence type="ECO:0000313" key="2">
    <source>
        <dbReference type="EMBL" id="OEV13084.1"/>
    </source>
</evidence>
<accession>A0A1E7LAA3</accession>
<protein>
    <submittedName>
        <fullName evidence="2">Uncharacterized protein</fullName>
    </submittedName>
</protein>
<organism evidence="2 3">
    <name type="scientific">Streptomyces nanshensis</name>
    <dbReference type="NCBI Taxonomy" id="518642"/>
    <lineage>
        <taxon>Bacteria</taxon>
        <taxon>Bacillati</taxon>
        <taxon>Actinomycetota</taxon>
        <taxon>Actinomycetes</taxon>
        <taxon>Kitasatosporales</taxon>
        <taxon>Streptomycetaceae</taxon>
        <taxon>Streptomyces</taxon>
    </lineage>
</organism>
<sequence length="69" mass="7145">MAVIKVGRPQVRPDKAAHVPGVRQGNHQGAYGRQPGHLPDDTSTARRSTGISAKGKGPIVPGMPNLSPA</sequence>
<reference evidence="2 3" key="1">
    <citation type="journal article" date="2016" name="Front. Microbiol.">
        <title>Comparative Genomics Analysis of Streptomyces Species Reveals Their Adaptation to the Marine Environment and Their Diversity at the Genomic Level.</title>
        <authorList>
            <person name="Tian X."/>
            <person name="Zhang Z."/>
            <person name="Yang T."/>
            <person name="Chen M."/>
            <person name="Li J."/>
            <person name="Chen F."/>
            <person name="Yang J."/>
            <person name="Li W."/>
            <person name="Zhang B."/>
            <person name="Zhang Z."/>
            <person name="Wu J."/>
            <person name="Zhang C."/>
            <person name="Long L."/>
            <person name="Xiao J."/>
        </authorList>
    </citation>
    <scope>NUCLEOTIDE SEQUENCE [LARGE SCALE GENOMIC DNA]</scope>
    <source>
        <strain evidence="2 3">SCSIO 10429</strain>
    </source>
</reference>
<dbReference type="AlphaFoldDB" id="A0A1E7LAA3"/>
<name>A0A1E7LAA3_9ACTN</name>
<keyword evidence="3" id="KW-1185">Reference proteome</keyword>
<dbReference type="Proteomes" id="UP000176005">
    <property type="component" value="Unassembled WGS sequence"/>
</dbReference>
<gene>
    <name evidence="2" type="ORF">AN218_05280</name>
</gene>
<feature type="region of interest" description="Disordered" evidence="1">
    <location>
        <begin position="15"/>
        <end position="69"/>
    </location>
</feature>